<feature type="region of interest" description="Disordered" evidence="1">
    <location>
        <begin position="252"/>
        <end position="396"/>
    </location>
</feature>
<feature type="compositionally biased region" description="Polar residues" evidence="1">
    <location>
        <begin position="358"/>
        <end position="370"/>
    </location>
</feature>
<feature type="region of interest" description="Disordered" evidence="1">
    <location>
        <begin position="493"/>
        <end position="521"/>
    </location>
</feature>
<proteinExistence type="predicted"/>
<protein>
    <recommendedName>
        <fullName evidence="4">Proteophosphoglycan 5</fullName>
    </recommendedName>
</protein>
<dbReference type="Pfam" id="PF15365">
    <property type="entry name" value="PNRC"/>
    <property type="match status" value="1"/>
</dbReference>
<dbReference type="InParanoid" id="A0A136JBQ6"/>
<organism evidence="2 3">
    <name type="scientific">Microdochium bolleyi</name>
    <dbReference type="NCBI Taxonomy" id="196109"/>
    <lineage>
        <taxon>Eukaryota</taxon>
        <taxon>Fungi</taxon>
        <taxon>Dikarya</taxon>
        <taxon>Ascomycota</taxon>
        <taxon>Pezizomycotina</taxon>
        <taxon>Sordariomycetes</taxon>
        <taxon>Xylariomycetidae</taxon>
        <taxon>Xylariales</taxon>
        <taxon>Microdochiaceae</taxon>
        <taxon>Microdochium</taxon>
    </lineage>
</organism>
<evidence type="ECO:0008006" key="4">
    <source>
        <dbReference type="Google" id="ProtNLM"/>
    </source>
</evidence>
<dbReference type="AlphaFoldDB" id="A0A136JBQ6"/>
<feature type="region of interest" description="Disordered" evidence="1">
    <location>
        <begin position="117"/>
        <end position="227"/>
    </location>
</feature>
<dbReference type="OrthoDB" id="2142961at2759"/>
<sequence length="541" mass="58271">MEADKTLVNLFIQSHCPGAPPLPRFVLRPGRPRACDNWTVAPALRLNATRGRKLGLHVGAQPTLCFHILHKQFRDTTNTRHSAHHQAESAPRFGPVTPRSSAVVVIFSSTKALPFQLTDNTASPDSCRIRAIMNQSPRPKNTPGRRRQGRNNNNNTNTNTPQKSYVSENDIPAYLSGSGEQHFAAPNTPFKAASGQKPRAKNNKPRNNKTGSGSPSHQNKQQPNHRPIPIEAPAAIFAGATFHASPAPASLPMPSFLARSSADSPLGKSSPLAHATASPQQEPSPPSTDSEDGLGFSQPSLDHSNDSPLEVFFRAQRAEKAKEHRAKSANAATPKFTPGPFPLPHGSPMEAKTVPRAQPQTQHQSSSNVPKSAGPGISAIELDGTPGRALGPAFSTPYSQRIRAARPVPGIASESNPAASPPQFDESQALLRMLHHGKPAFGQQPAFGRQPHQQQQYHTAPPAMPASQPAYAHYGQPVSPYQYSHQHVQAPYQQSLYAHNGPKIPNGKAQPQQTYGTTVDGDQISKMEASLRQVLKLDSSS</sequence>
<dbReference type="GO" id="GO:0016071">
    <property type="term" value="P:mRNA metabolic process"/>
    <property type="evidence" value="ECO:0007669"/>
    <property type="project" value="UniProtKB-ARBA"/>
</dbReference>
<dbReference type="EMBL" id="KQ964247">
    <property type="protein sequence ID" value="KXJ94582.1"/>
    <property type="molecule type" value="Genomic_DNA"/>
</dbReference>
<accession>A0A136JBQ6</accession>
<feature type="compositionally biased region" description="Basic residues" evidence="1">
    <location>
        <begin position="198"/>
        <end position="207"/>
    </location>
</feature>
<feature type="region of interest" description="Disordered" evidence="1">
    <location>
        <begin position="439"/>
        <end position="478"/>
    </location>
</feature>
<name>A0A136JBQ6_9PEZI</name>
<evidence type="ECO:0000313" key="2">
    <source>
        <dbReference type="EMBL" id="KXJ94582.1"/>
    </source>
</evidence>
<evidence type="ECO:0000313" key="3">
    <source>
        <dbReference type="Proteomes" id="UP000070501"/>
    </source>
</evidence>
<evidence type="ECO:0000256" key="1">
    <source>
        <dbReference type="SAM" id="MobiDB-lite"/>
    </source>
</evidence>
<feature type="compositionally biased region" description="Polar residues" evidence="1">
    <location>
        <begin position="210"/>
        <end position="224"/>
    </location>
</feature>
<dbReference type="Proteomes" id="UP000070501">
    <property type="component" value="Unassembled WGS sequence"/>
</dbReference>
<keyword evidence="3" id="KW-1185">Reference proteome</keyword>
<gene>
    <name evidence="2" type="ORF">Micbo1qcDRAFT_221096</name>
</gene>
<reference evidence="3" key="1">
    <citation type="submission" date="2016-02" db="EMBL/GenBank/DDBJ databases">
        <title>Draft genome sequence of Microdochium bolleyi, a fungal endophyte of beachgrass.</title>
        <authorList>
            <consortium name="DOE Joint Genome Institute"/>
            <person name="David A.S."/>
            <person name="May G."/>
            <person name="Haridas S."/>
            <person name="Lim J."/>
            <person name="Wang M."/>
            <person name="Labutti K."/>
            <person name="Lipzen A."/>
            <person name="Barry K."/>
            <person name="Grigoriev I.V."/>
        </authorList>
    </citation>
    <scope>NUCLEOTIDE SEQUENCE [LARGE SCALE GENOMIC DNA]</scope>
    <source>
        <strain evidence="3">J235TASD1</strain>
    </source>
</reference>
<feature type="compositionally biased region" description="Low complexity" evidence="1">
    <location>
        <begin position="150"/>
        <end position="162"/>
    </location>
</feature>
<dbReference type="InterPro" id="IPR028322">
    <property type="entry name" value="PNRC-like_rgn"/>
</dbReference>